<dbReference type="InterPro" id="IPR007410">
    <property type="entry name" value="LpqE-like"/>
</dbReference>
<protein>
    <submittedName>
        <fullName evidence="2">Copper chaperone PCu(A)C</fullName>
    </submittedName>
</protein>
<keyword evidence="3" id="KW-1185">Reference proteome</keyword>
<dbReference type="OrthoDB" id="9796962at2"/>
<feature type="signal peptide" evidence="1">
    <location>
        <begin position="1"/>
        <end position="25"/>
    </location>
</feature>
<evidence type="ECO:0000256" key="1">
    <source>
        <dbReference type="SAM" id="SignalP"/>
    </source>
</evidence>
<dbReference type="EMBL" id="RJLM01000002">
    <property type="protein sequence ID" value="RWX56439.1"/>
    <property type="molecule type" value="Genomic_DNA"/>
</dbReference>
<proteinExistence type="predicted"/>
<dbReference type="Gene3D" id="2.60.40.1890">
    <property type="entry name" value="PCu(A)C copper chaperone"/>
    <property type="match status" value="1"/>
</dbReference>
<dbReference type="PANTHER" id="PTHR36302">
    <property type="entry name" value="BLR7088 PROTEIN"/>
    <property type="match status" value="1"/>
</dbReference>
<accession>A0A3S3R287</accession>
<evidence type="ECO:0000313" key="2">
    <source>
        <dbReference type="EMBL" id="RWX56439.1"/>
    </source>
</evidence>
<reference evidence="2 3" key="1">
    <citation type="submission" date="2018-11" db="EMBL/GenBank/DDBJ databases">
        <title>Photobacterium sp. BEI247 sp. nov., a marine bacterium isolated from Yongle Blue Hole in the South China Sea.</title>
        <authorList>
            <person name="Wang X."/>
        </authorList>
    </citation>
    <scope>NUCLEOTIDE SEQUENCE [LARGE SCALE GENOMIC DNA]</scope>
    <source>
        <strain evidence="3">BEI247</strain>
    </source>
</reference>
<comment type="caution">
    <text evidence="2">The sequence shown here is derived from an EMBL/GenBank/DDBJ whole genome shotgun (WGS) entry which is preliminary data.</text>
</comment>
<feature type="chain" id="PRO_5018783321" evidence="1">
    <location>
        <begin position="26"/>
        <end position="169"/>
    </location>
</feature>
<dbReference type="InterPro" id="IPR036182">
    <property type="entry name" value="PCuAC_sf"/>
</dbReference>
<dbReference type="Pfam" id="PF04314">
    <property type="entry name" value="PCuAC"/>
    <property type="match status" value="1"/>
</dbReference>
<organism evidence="2 3">
    <name type="scientific">Photobacterium chitinilyticum</name>
    <dbReference type="NCBI Taxonomy" id="2485123"/>
    <lineage>
        <taxon>Bacteria</taxon>
        <taxon>Pseudomonadati</taxon>
        <taxon>Pseudomonadota</taxon>
        <taxon>Gammaproteobacteria</taxon>
        <taxon>Vibrionales</taxon>
        <taxon>Vibrionaceae</taxon>
        <taxon>Photobacterium</taxon>
    </lineage>
</organism>
<evidence type="ECO:0000313" key="3">
    <source>
        <dbReference type="Proteomes" id="UP000287563"/>
    </source>
</evidence>
<dbReference type="SUPFAM" id="SSF110087">
    <property type="entry name" value="DR1885-like metal-binding protein"/>
    <property type="match status" value="1"/>
</dbReference>
<dbReference type="PANTHER" id="PTHR36302:SF1">
    <property type="entry name" value="COPPER CHAPERONE PCU(A)C"/>
    <property type="match status" value="1"/>
</dbReference>
<name>A0A3S3R287_9GAMM</name>
<dbReference type="AlphaFoldDB" id="A0A3S3R287"/>
<dbReference type="InterPro" id="IPR058248">
    <property type="entry name" value="Lxx211020-like"/>
</dbReference>
<sequence>MEKVMRKIINIILGCTLLLSGFANAHDYKSGNLHIDHPWSKQVPPTSAVAAAFFNVMNHGDEGDTLLSAESPIAGKTELHAHIHEDGMMKMREVENIDIPANGTRTLKPGSYHIMFFNLQKVPVLGDRFPLTLHFAKAGTIKIDVAVEKATYKPAGQETKEMKNAHAGH</sequence>
<dbReference type="Proteomes" id="UP000287563">
    <property type="component" value="Unassembled WGS sequence"/>
</dbReference>
<gene>
    <name evidence="2" type="ORF">EDI28_06540</name>
</gene>
<keyword evidence="1" id="KW-0732">Signal</keyword>